<organism evidence="6 7">
    <name type="scientific">Coniella lustricola</name>
    <dbReference type="NCBI Taxonomy" id="2025994"/>
    <lineage>
        <taxon>Eukaryota</taxon>
        <taxon>Fungi</taxon>
        <taxon>Dikarya</taxon>
        <taxon>Ascomycota</taxon>
        <taxon>Pezizomycotina</taxon>
        <taxon>Sordariomycetes</taxon>
        <taxon>Sordariomycetidae</taxon>
        <taxon>Diaporthales</taxon>
        <taxon>Schizoparmaceae</taxon>
        <taxon>Coniella</taxon>
    </lineage>
</organism>
<dbReference type="InParanoid" id="A0A2T3A574"/>
<dbReference type="CDD" id="cd01094">
    <property type="entry name" value="Alkanesulfonate_monoxygenase"/>
    <property type="match status" value="1"/>
</dbReference>
<keyword evidence="7" id="KW-1185">Reference proteome</keyword>
<name>A0A2T3A574_9PEZI</name>
<evidence type="ECO:0000256" key="3">
    <source>
        <dbReference type="ARBA" id="ARBA00023002"/>
    </source>
</evidence>
<dbReference type="OrthoDB" id="2558704at2759"/>
<dbReference type="Pfam" id="PF00296">
    <property type="entry name" value="Bac_luciferase"/>
    <property type="match status" value="1"/>
</dbReference>
<evidence type="ECO:0000256" key="4">
    <source>
        <dbReference type="ARBA" id="ARBA00023033"/>
    </source>
</evidence>
<keyword evidence="1" id="KW-0285">Flavoprotein</keyword>
<dbReference type="InterPro" id="IPR036661">
    <property type="entry name" value="Luciferase-like_sf"/>
</dbReference>
<dbReference type="PANTHER" id="PTHR42847:SF4">
    <property type="entry name" value="ALKANESULFONATE MONOOXYGENASE-RELATED"/>
    <property type="match status" value="1"/>
</dbReference>
<keyword evidence="2" id="KW-0288">FMN</keyword>
<evidence type="ECO:0000259" key="5">
    <source>
        <dbReference type="Pfam" id="PF00296"/>
    </source>
</evidence>
<keyword evidence="4" id="KW-0503">Monooxygenase</keyword>
<keyword evidence="3" id="KW-0560">Oxidoreductase</keyword>
<dbReference type="STRING" id="2025994.A0A2T3A574"/>
<reference evidence="6 7" key="1">
    <citation type="journal article" date="2018" name="Mycol. Prog.">
        <title>Coniella lustricola, a new species from submerged detritus.</title>
        <authorList>
            <person name="Raudabaugh D.B."/>
            <person name="Iturriaga T."/>
            <person name="Carver A."/>
            <person name="Mondo S."/>
            <person name="Pangilinan J."/>
            <person name="Lipzen A."/>
            <person name="He G."/>
            <person name="Amirebrahimi M."/>
            <person name="Grigoriev I.V."/>
            <person name="Miller A.N."/>
        </authorList>
    </citation>
    <scope>NUCLEOTIDE SEQUENCE [LARGE SCALE GENOMIC DNA]</scope>
    <source>
        <strain evidence="6 7">B22-T-1</strain>
    </source>
</reference>
<dbReference type="SUPFAM" id="SSF51679">
    <property type="entry name" value="Bacterial luciferase-like"/>
    <property type="match status" value="1"/>
</dbReference>
<accession>A0A2T3A574</accession>
<dbReference type="GO" id="GO:0016705">
    <property type="term" value="F:oxidoreductase activity, acting on paired donors, with incorporation or reduction of molecular oxygen"/>
    <property type="evidence" value="ECO:0007669"/>
    <property type="project" value="InterPro"/>
</dbReference>
<dbReference type="InterPro" id="IPR050172">
    <property type="entry name" value="SsuD_RutA_monooxygenase"/>
</dbReference>
<protein>
    <submittedName>
        <fullName evidence="6">Luciferase-like domain-containing protein</fullName>
    </submittedName>
</protein>
<feature type="domain" description="Luciferase-like" evidence="5">
    <location>
        <begin position="15"/>
        <end position="331"/>
    </location>
</feature>
<dbReference type="InterPro" id="IPR011251">
    <property type="entry name" value="Luciferase-like_dom"/>
</dbReference>
<evidence type="ECO:0000256" key="2">
    <source>
        <dbReference type="ARBA" id="ARBA00022643"/>
    </source>
</evidence>
<dbReference type="EMBL" id="KZ678466">
    <property type="protein sequence ID" value="PSR82993.1"/>
    <property type="molecule type" value="Genomic_DNA"/>
</dbReference>
<sequence length="377" mass="41094">MPLEFISMTFPNASTELEPIPGAPADPDFITRYARSLDDYDVNYTLIPYHSGGFDPFTIGSYILAVTKKVSVVIALRPNTMYPTVAAKQLATLNNLGRGRVVVHFIAGGSDAEQLREGDTLGKDERYARLEEYIKILRRAWASPEPFDWDGKYYQFKDFSNSVQLIGGPKAIQVSVGGSSPEAYRVGGSLADIFGLWGEPLKETKEQIDKIYAEAAKAGRPEGDRPRIWVTFRPITAETDDLAWAKAHRTLEVLKGNRANGQGKAPATAPEPQNVGSQRLLEIAKRGDVQDKALWYPTVSATGARGASTALVGSWDTVSDALLDYVKLGADLISIRGYDNFSDSIDYGRYILPQVRAGAKALAESNGTNGTNGTHEA</sequence>
<dbReference type="Gene3D" id="3.20.20.30">
    <property type="entry name" value="Luciferase-like domain"/>
    <property type="match status" value="1"/>
</dbReference>
<dbReference type="PANTHER" id="PTHR42847">
    <property type="entry name" value="ALKANESULFONATE MONOOXYGENASE"/>
    <property type="match status" value="1"/>
</dbReference>
<evidence type="ECO:0000313" key="7">
    <source>
        <dbReference type="Proteomes" id="UP000241462"/>
    </source>
</evidence>
<proteinExistence type="predicted"/>
<dbReference type="AlphaFoldDB" id="A0A2T3A574"/>
<evidence type="ECO:0000313" key="6">
    <source>
        <dbReference type="EMBL" id="PSR82993.1"/>
    </source>
</evidence>
<gene>
    <name evidence="6" type="ORF">BD289DRAFT_292086</name>
</gene>
<dbReference type="GO" id="GO:0004497">
    <property type="term" value="F:monooxygenase activity"/>
    <property type="evidence" value="ECO:0007669"/>
    <property type="project" value="UniProtKB-KW"/>
</dbReference>
<evidence type="ECO:0000256" key="1">
    <source>
        <dbReference type="ARBA" id="ARBA00022630"/>
    </source>
</evidence>
<dbReference type="Proteomes" id="UP000241462">
    <property type="component" value="Unassembled WGS sequence"/>
</dbReference>